<gene>
    <name evidence="4" type="ORF">QP939_47185</name>
</gene>
<dbReference type="PANTHER" id="PTHR47506">
    <property type="entry name" value="TRANSCRIPTIONAL REGULATORY PROTEIN"/>
    <property type="match status" value="1"/>
</dbReference>
<evidence type="ECO:0000313" key="4">
    <source>
        <dbReference type="EMBL" id="WIV56304.1"/>
    </source>
</evidence>
<proteinExistence type="predicted"/>
<sequence length="205" mass="21730">MVDPPGRRPEPETWRRVTSAVAELLCRHGPREAKLGAVAATAGVDESWLRESFADVGELVAEVVRGQVHEVFAVPGHRLTTAAGLDDLCRWRDDVVAAYRATRVPAGYPLGIIAHEATGLDDRVGRALAAHLAPWQSALGDAFSRLRDRGALAPCVPPAELATAVMGALVGAMARSRDAGPTDEVLAPFAMMLRHVMSVFAGPVG</sequence>
<dbReference type="InterPro" id="IPR009057">
    <property type="entry name" value="Homeodomain-like_sf"/>
</dbReference>
<accession>A0ABY8XL01</accession>
<dbReference type="RefSeq" id="WP_285453420.1">
    <property type="nucleotide sequence ID" value="NZ_CP127173.1"/>
</dbReference>
<keyword evidence="1" id="KW-0805">Transcription regulation</keyword>
<evidence type="ECO:0000256" key="1">
    <source>
        <dbReference type="ARBA" id="ARBA00023015"/>
    </source>
</evidence>
<keyword evidence="5" id="KW-1185">Reference proteome</keyword>
<dbReference type="Proteomes" id="UP001227101">
    <property type="component" value="Chromosome"/>
</dbReference>
<evidence type="ECO:0000313" key="5">
    <source>
        <dbReference type="Proteomes" id="UP001227101"/>
    </source>
</evidence>
<organism evidence="4 5">
    <name type="scientific">Amycolatopsis nalaikhensis</name>
    <dbReference type="NCBI Taxonomy" id="715472"/>
    <lineage>
        <taxon>Bacteria</taxon>
        <taxon>Bacillati</taxon>
        <taxon>Actinomycetota</taxon>
        <taxon>Actinomycetes</taxon>
        <taxon>Pseudonocardiales</taxon>
        <taxon>Pseudonocardiaceae</taxon>
        <taxon>Amycolatopsis</taxon>
    </lineage>
</organism>
<evidence type="ECO:0000259" key="3">
    <source>
        <dbReference type="Pfam" id="PF16925"/>
    </source>
</evidence>
<feature type="domain" description="Tetracyclin repressor-like C-terminal" evidence="3">
    <location>
        <begin position="85"/>
        <end position="177"/>
    </location>
</feature>
<dbReference type="EMBL" id="CP127173">
    <property type="protein sequence ID" value="WIV56304.1"/>
    <property type="molecule type" value="Genomic_DNA"/>
</dbReference>
<keyword evidence="2" id="KW-0804">Transcription</keyword>
<dbReference type="PANTHER" id="PTHR47506:SF6">
    <property type="entry name" value="HTH-TYPE TRANSCRIPTIONAL REPRESSOR NEMR"/>
    <property type="match status" value="1"/>
</dbReference>
<dbReference type="InterPro" id="IPR011075">
    <property type="entry name" value="TetR_C"/>
</dbReference>
<protein>
    <recommendedName>
        <fullName evidence="3">Tetracyclin repressor-like C-terminal domain-containing protein</fullName>
    </recommendedName>
</protein>
<dbReference type="SUPFAM" id="SSF46689">
    <property type="entry name" value="Homeodomain-like"/>
    <property type="match status" value="1"/>
</dbReference>
<dbReference type="Gene3D" id="1.10.357.10">
    <property type="entry name" value="Tetracycline Repressor, domain 2"/>
    <property type="match status" value="1"/>
</dbReference>
<dbReference type="Pfam" id="PF16925">
    <property type="entry name" value="TetR_C_13"/>
    <property type="match status" value="1"/>
</dbReference>
<reference evidence="4 5" key="1">
    <citation type="submission" date="2023-06" db="EMBL/GenBank/DDBJ databases">
        <authorList>
            <person name="Oyuntsetseg B."/>
            <person name="Kim S.B."/>
        </authorList>
    </citation>
    <scope>NUCLEOTIDE SEQUENCE [LARGE SCALE GENOMIC DNA]</scope>
    <source>
        <strain evidence="4 5">2-2</strain>
    </source>
</reference>
<dbReference type="InterPro" id="IPR036271">
    <property type="entry name" value="Tet_transcr_reg_TetR-rel_C_sf"/>
</dbReference>
<dbReference type="SUPFAM" id="SSF48498">
    <property type="entry name" value="Tetracyclin repressor-like, C-terminal domain"/>
    <property type="match status" value="1"/>
</dbReference>
<name>A0ABY8XL01_9PSEU</name>
<evidence type="ECO:0000256" key="2">
    <source>
        <dbReference type="ARBA" id="ARBA00023163"/>
    </source>
</evidence>